<name>G3JKQ9_CORMM</name>
<protein>
    <recommendedName>
        <fullName evidence="2">glutamine--tRNA ligase</fullName>
        <ecNumber evidence="2">6.1.1.18</ecNumber>
    </recommendedName>
</protein>
<dbReference type="InterPro" id="IPR014729">
    <property type="entry name" value="Rossmann-like_a/b/a_fold"/>
</dbReference>
<dbReference type="SUPFAM" id="SSF50715">
    <property type="entry name" value="Ribosomal protein L25-like"/>
    <property type="match status" value="1"/>
</dbReference>
<dbReference type="InterPro" id="IPR011035">
    <property type="entry name" value="Ribosomal_bL25/Gln-tRNA_synth"/>
</dbReference>
<comment type="catalytic activity">
    <reaction evidence="8">
        <text>tRNA(Gln) + L-glutamine + ATP = L-glutaminyl-tRNA(Gln) + AMP + diphosphate</text>
        <dbReference type="Rhea" id="RHEA:20121"/>
        <dbReference type="Rhea" id="RHEA-COMP:9662"/>
        <dbReference type="Rhea" id="RHEA-COMP:9681"/>
        <dbReference type="ChEBI" id="CHEBI:30616"/>
        <dbReference type="ChEBI" id="CHEBI:33019"/>
        <dbReference type="ChEBI" id="CHEBI:58359"/>
        <dbReference type="ChEBI" id="CHEBI:78442"/>
        <dbReference type="ChEBI" id="CHEBI:78521"/>
        <dbReference type="ChEBI" id="CHEBI:456215"/>
        <dbReference type="EC" id="6.1.1.18"/>
    </reaction>
</comment>
<dbReference type="InterPro" id="IPR000924">
    <property type="entry name" value="Glu/Gln-tRNA-synth"/>
</dbReference>
<dbReference type="GeneID" id="18167674"/>
<feature type="signal peptide" evidence="11">
    <location>
        <begin position="1"/>
        <end position="24"/>
    </location>
</feature>
<dbReference type="FunFam" id="2.40.240.10:FF:000007">
    <property type="entry name" value="Glutamine--tRNA ligase"/>
    <property type="match status" value="1"/>
</dbReference>
<dbReference type="STRING" id="983644.G3JKQ9"/>
<dbReference type="InterPro" id="IPR001412">
    <property type="entry name" value="aa-tRNA-synth_I_CS"/>
</dbReference>
<proteinExistence type="inferred from homology"/>
<dbReference type="Pfam" id="PF00749">
    <property type="entry name" value="tRNA-synt_1c"/>
    <property type="match status" value="1"/>
</dbReference>
<dbReference type="PANTHER" id="PTHR43097">
    <property type="entry name" value="GLUTAMINE-TRNA LIGASE"/>
    <property type="match status" value="1"/>
</dbReference>
<keyword evidence="4 9" id="KW-0547">Nucleotide-binding</keyword>
<organism evidence="15 16">
    <name type="scientific">Cordyceps militaris (strain CM01)</name>
    <name type="common">Caterpillar fungus</name>
    <dbReference type="NCBI Taxonomy" id="983644"/>
    <lineage>
        <taxon>Eukaryota</taxon>
        <taxon>Fungi</taxon>
        <taxon>Dikarya</taxon>
        <taxon>Ascomycota</taxon>
        <taxon>Pezizomycotina</taxon>
        <taxon>Sordariomycetes</taxon>
        <taxon>Hypocreomycetidae</taxon>
        <taxon>Hypocreales</taxon>
        <taxon>Cordycipitaceae</taxon>
        <taxon>Cordyceps</taxon>
    </lineage>
</organism>
<dbReference type="Pfam" id="PF03950">
    <property type="entry name" value="tRNA-synt_1c_C"/>
    <property type="match status" value="1"/>
</dbReference>
<keyword evidence="6 9" id="KW-0648">Protein biosynthesis</keyword>
<keyword evidence="7 9" id="KW-0030">Aminoacyl-tRNA synthetase</keyword>
<feature type="compositionally biased region" description="Polar residues" evidence="10">
    <location>
        <begin position="106"/>
        <end position="125"/>
    </location>
</feature>
<evidence type="ECO:0000256" key="8">
    <source>
        <dbReference type="ARBA" id="ARBA00048270"/>
    </source>
</evidence>
<evidence type="ECO:0000313" key="16">
    <source>
        <dbReference type="Proteomes" id="UP000001610"/>
    </source>
</evidence>
<dbReference type="Proteomes" id="UP000001610">
    <property type="component" value="Unassembled WGS sequence"/>
</dbReference>
<evidence type="ECO:0000256" key="11">
    <source>
        <dbReference type="SAM" id="SignalP"/>
    </source>
</evidence>
<evidence type="ECO:0000256" key="3">
    <source>
        <dbReference type="ARBA" id="ARBA00022598"/>
    </source>
</evidence>
<dbReference type="GO" id="GO:0005524">
    <property type="term" value="F:ATP binding"/>
    <property type="evidence" value="ECO:0007669"/>
    <property type="project" value="UniProtKB-KW"/>
</dbReference>
<feature type="chain" id="PRO_5003446284" description="glutamine--tRNA ligase" evidence="11">
    <location>
        <begin position="25"/>
        <end position="745"/>
    </location>
</feature>
<dbReference type="Gene3D" id="3.40.50.620">
    <property type="entry name" value="HUPs"/>
    <property type="match status" value="1"/>
</dbReference>
<dbReference type="KEGG" id="cmt:CCM_05656"/>
<sequence length="745" mass="84914">MVTCFGCISLWLFLEGLFNPTTNQREPHRGLPDYSHNGTEHSLPAISILFHCQTQFGSELTMAETIAENTAKLQLDAETGEMVSKNELKKRTQKRAKKTAAAVLRNSRQASTPLPTGGQDLTNTPGGKPAKTDEATFDPDAMFKQGFLAEVYKLRQSENVVTRFPPEPNGYLHLGHSKAIAINFGFARHHGGKTVHNAEKEEYYLAIEETIRWLGFTPSEITYASDNFQRMYDLAEELIKKDKAYVCHCNESETKLQRGGEDGLTPRYRCAHAKQDVDTNLKKFRGMRDGEYAPQTAWLRMKQDIENPNPQMWDIAAYRIPKDQHPHLRTGTKWRVYPTYDFAHCLCDSFEGITHSLCTTEFIMSRESYEWLNHLYESRLLVEYQPMQREYGRLKLDGTVLSKRDLRRLVEEKVVRGWDDPRLYTLKGIRRRGIPPAALLAFIYELGVTTALTSINIKRFEQSIRRCLEKDVPRLMLVLDPVRVVIEDAEEQDLDIPFLPRDPKMGSHKIRLTKSVYIDRSDFREVDSKDYFRLAPGKIVGLLHMPYPIKAISFTKDEATGAVTEIQAVFDKDGKKPKTFIQWVPEGSPKAEVRIHAALFKSDQPKSVPGGFMNDINPDSEIIWPNAMIETGFYEVRRRAPWPEAEGEKTRECGPDSIRFQGMRVAYFACDSDSTDDKIVLNRIVALKEDSKSMGWVDFCYENSDSAGVFSVKAFHRSHRSTTVGHSHCILIVLQSCPTGLTSSM</sequence>
<dbReference type="FunCoup" id="G3JKQ9">
    <property type="interactions" value="1225"/>
</dbReference>
<evidence type="ECO:0000256" key="2">
    <source>
        <dbReference type="ARBA" id="ARBA00012836"/>
    </source>
</evidence>
<feature type="domain" description="Glutamyl/glutaminyl-tRNA synthetase class Ib catalytic" evidence="12">
    <location>
        <begin position="160"/>
        <end position="468"/>
    </location>
</feature>
<evidence type="ECO:0000256" key="7">
    <source>
        <dbReference type="ARBA" id="ARBA00023146"/>
    </source>
</evidence>
<evidence type="ECO:0000256" key="5">
    <source>
        <dbReference type="ARBA" id="ARBA00022840"/>
    </source>
</evidence>
<dbReference type="InterPro" id="IPR049437">
    <property type="entry name" value="tRNA-synt_1c_C2"/>
</dbReference>
<dbReference type="PRINTS" id="PR00987">
    <property type="entry name" value="TRNASYNTHGLU"/>
</dbReference>
<dbReference type="RefSeq" id="XP_006670863.1">
    <property type="nucleotide sequence ID" value="XM_006670800.1"/>
</dbReference>
<reference evidence="15 16" key="1">
    <citation type="journal article" date="2011" name="Genome Biol.">
        <title>Genome sequence of the insect pathogenic fungus Cordyceps militaris, a valued traditional Chinese medicine.</title>
        <authorList>
            <person name="Zheng P."/>
            <person name="Xia Y."/>
            <person name="Xiao G."/>
            <person name="Xiong C."/>
            <person name="Hu X."/>
            <person name="Zhang S."/>
            <person name="Zheng H."/>
            <person name="Huang Y."/>
            <person name="Zhou Y."/>
            <person name="Wang S."/>
            <person name="Zhao G.P."/>
            <person name="Liu X."/>
            <person name="St Leger R.J."/>
            <person name="Wang C."/>
        </authorList>
    </citation>
    <scope>NUCLEOTIDE SEQUENCE [LARGE SCALE GENOMIC DNA]</scope>
    <source>
        <strain evidence="15 16">CM01</strain>
    </source>
</reference>
<dbReference type="OrthoDB" id="10250478at2759"/>
<evidence type="ECO:0000256" key="4">
    <source>
        <dbReference type="ARBA" id="ARBA00022741"/>
    </source>
</evidence>
<dbReference type="Gene3D" id="2.40.240.10">
    <property type="entry name" value="Ribosomal Protein L25, Chain P"/>
    <property type="match status" value="2"/>
</dbReference>
<dbReference type="InterPro" id="IPR050132">
    <property type="entry name" value="Gln/Glu-tRNA_Ligase"/>
</dbReference>
<keyword evidence="5 9" id="KW-0067">ATP-binding</keyword>
<dbReference type="FunFam" id="2.40.240.10:FF:000015">
    <property type="entry name" value="Glutaminyl-tRNA synthetase"/>
    <property type="match status" value="1"/>
</dbReference>
<evidence type="ECO:0000259" key="14">
    <source>
        <dbReference type="Pfam" id="PF20974"/>
    </source>
</evidence>
<dbReference type="OMA" id="FAWRIMG"/>
<evidence type="ECO:0000259" key="13">
    <source>
        <dbReference type="Pfam" id="PF03950"/>
    </source>
</evidence>
<dbReference type="GO" id="GO:0004819">
    <property type="term" value="F:glutamine-tRNA ligase activity"/>
    <property type="evidence" value="ECO:0007669"/>
    <property type="project" value="UniProtKB-EC"/>
</dbReference>
<dbReference type="EMBL" id="JH126402">
    <property type="protein sequence ID" value="EGX91498.1"/>
    <property type="molecule type" value="Genomic_DNA"/>
</dbReference>
<dbReference type="SUPFAM" id="SSF52374">
    <property type="entry name" value="Nucleotidylyl transferase"/>
    <property type="match status" value="1"/>
</dbReference>
<feature type="domain" description="tRNA synthetases class I (E and Q) anti-codon binding" evidence="14">
    <location>
        <begin position="580"/>
        <end position="635"/>
    </location>
</feature>
<dbReference type="InterPro" id="IPR004514">
    <property type="entry name" value="Gln-tRNA-synth"/>
</dbReference>
<dbReference type="InterPro" id="IPR020059">
    <property type="entry name" value="Glu/Gln-tRNA-synth_Ib_codon-bd"/>
</dbReference>
<evidence type="ECO:0000256" key="1">
    <source>
        <dbReference type="ARBA" id="ARBA00005594"/>
    </source>
</evidence>
<dbReference type="FunFam" id="3.40.50.620:FF:000037">
    <property type="entry name" value="Glutamine--tRNA ligase cytoplasmic"/>
    <property type="match status" value="1"/>
</dbReference>
<dbReference type="InterPro" id="IPR020058">
    <property type="entry name" value="Glu/Gln-tRNA-synth_Ib_cat-dom"/>
</dbReference>
<keyword evidence="11" id="KW-0732">Signal</keyword>
<evidence type="ECO:0000256" key="9">
    <source>
        <dbReference type="RuleBase" id="RU363037"/>
    </source>
</evidence>
<dbReference type="PANTHER" id="PTHR43097:SF4">
    <property type="entry name" value="GLUTAMINE--TRNA LIGASE"/>
    <property type="match status" value="1"/>
</dbReference>
<gene>
    <name evidence="15" type="ORF">CCM_05656</name>
</gene>
<dbReference type="PROSITE" id="PS00178">
    <property type="entry name" value="AA_TRNA_LIGASE_I"/>
    <property type="match status" value="1"/>
</dbReference>
<evidence type="ECO:0000259" key="12">
    <source>
        <dbReference type="Pfam" id="PF00749"/>
    </source>
</evidence>
<dbReference type="InterPro" id="IPR020056">
    <property type="entry name" value="Rbsml_bL25/Gln-tRNA_synth_N"/>
</dbReference>
<dbReference type="AlphaFoldDB" id="G3JKQ9"/>
<keyword evidence="16" id="KW-1185">Reference proteome</keyword>
<dbReference type="InParanoid" id="G3JKQ9"/>
<feature type="region of interest" description="Disordered" evidence="10">
    <location>
        <begin position="102"/>
        <end position="136"/>
    </location>
</feature>
<feature type="domain" description="Glutamyl/glutaminyl-tRNA synthetase class Ib anti-codon binding" evidence="13">
    <location>
        <begin position="473"/>
        <end position="570"/>
    </location>
</feature>
<accession>G3JKQ9</accession>
<evidence type="ECO:0000256" key="6">
    <source>
        <dbReference type="ARBA" id="ARBA00022917"/>
    </source>
</evidence>
<dbReference type="HOGENOM" id="CLU_001882_2_3_1"/>
<dbReference type="NCBIfam" id="TIGR00440">
    <property type="entry name" value="glnS"/>
    <property type="match status" value="1"/>
</dbReference>
<dbReference type="eggNOG" id="KOG1148">
    <property type="taxonomic scope" value="Eukaryota"/>
</dbReference>
<dbReference type="EC" id="6.1.1.18" evidence="2"/>
<dbReference type="Pfam" id="PF20974">
    <property type="entry name" value="tRNA-synt_1c_C2"/>
    <property type="match status" value="1"/>
</dbReference>
<evidence type="ECO:0000313" key="15">
    <source>
        <dbReference type="EMBL" id="EGX91498.1"/>
    </source>
</evidence>
<evidence type="ECO:0000256" key="10">
    <source>
        <dbReference type="SAM" id="MobiDB-lite"/>
    </source>
</evidence>
<dbReference type="GO" id="GO:0005829">
    <property type="term" value="C:cytosol"/>
    <property type="evidence" value="ECO:0007669"/>
    <property type="project" value="TreeGrafter"/>
</dbReference>
<dbReference type="VEuPathDB" id="FungiDB:CCM_05656"/>
<dbReference type="GO" id="GO:0006425">
    <property type="term" value="P:glutaminyl-tRNA aminoacylation"/>
    <property type="evidence" value="ECO:0007669"/>
    <property type="project" value="InterPro"/>
</dbReference>
<comment type="similarity">
    <text evidence="1 9">Belongs to the class-I aminoacyl-tRNA synthetase family.</text>
</comment>
<keyword evidence="3 9" id="KW-0436">Ligase</keyword>